<reference evidence="2" key="1">
    <citation type="submission" date="2020-01" db="EMBL/GenBank/DDBJ databases">
        <title>Genome sequence of Kobresia littledalei, the first chromosome-level genome in the family Cyperaceae.</title>
        <authorList>
            <person name="Qu G."/>
        </authorList>
    </citation>
    <scope>NUCLEOTIDE SEQUENCE</scope>
    <source>
        <strain evidence="2">C.B.Clarke</strain>
        <tissue evidence="2">Leaf</tissue>
    </source>
</reference>
<organism evidence="2 3">
    <name type="scientific">Carex littledalei</name>
    <dbReference type="NCBI Taxonomy" id="544730"/>
    <lineage>
        <taxon>Eukaryota</taxon>
        <taxon>Viridiplantae</taxon>
        <taxon>Streptophyta</taxon>
        <taxon>Embryophyta</taxon>
        <taxon>Tracheophyta</taxon>
        <taxon>Spermatophyta</taxon>
        <taxon>Magnoliopsida</taxon>
        <taxon>Liliopsida</taxon>
        <taxon>Poales</taxon>
        <taxon>Cyperaceae</taxon>
        <taxon>Cyperoideae</taxon>
        <taxon>Cariceae</taxon>
        <taxon>Carex</taxon>
        <taxon>Carex subgen. Euthyceras</taxon>
    </lineage>
</organism>
<feature type="compositionally biased region" description="Low complexity" evidence="1">
    <location>
        <begin position="74"/>
        <end position="85"/>
    </location>
</feature>
<comment type="caution">
    <text evidence="2">The sequence shown here is derived from an EMBL/GenBank/DDBJ whole genome shotgun (WGS) entry which is preliminary data.</text>
</comment>
<dbReference type="Proteomes" id="UP000623129">
    <property type="component" value="Unassembled WGS sequence"/>
</dbReference>
<dbReference type="EMBL" id="SWLB01000011">
    <property type="protein sequence ID" value="KAF3332717.1"/>
    <property type="molecule type" value="Genomic_DNA"/>
</dbReference>
<gene>
    <name evidence="2" type="ORF">FCM35_KLT02294</name>
</gene>
<evidence type="ECO:0000256" key="1">
    <source>
        <dbReference type="SAM" id="MobiDB-lite"/>
    </source>
</evidence>
<accession>A0A833R3R9</accession>
<evidence type="ECO:0000313" key="2">
    <source>
        <dbReference type="EMBL" id="KAF3332717.1"/>
    </source>
</evidence>
<dbReference type="OrthoDB" id="629467at2759"/>
<keyword evidence="3" id="KW-1185">Reference proteome</keyword>
<evidence type="ECO:0000313" key="3">
    <source>
        <dbReference type="Proteomes" id="UP000623129"/>
    </source>
</evidence>
<feature type="compositionally biased region" description="Basic and acidic residues" evidence="1">
    <location>
        <begin position="149"/>
        <end position="160"/>
    </location>
</feature>
<sequence>MGCYPLGKKLSKVVTKCYEGDNSSSSAYNMAYSPPATYQTRTMAKTVTFSNNNSVYIIPNEPVQSPNIPETHMTQPDPTQAPPTQSKVHKPKDKVPVKGRVRHVHAPDPHGPNQPEQIPSHRGVQFVHGPHPPGANQPEPMHRPQQPEPMHRPHQPEPLHRPYQPDLSLHEPAQPHLGHGYAYGYGRYVPSPLPRWAATPKRHEYFSREYQCYPTPVREGIYSISTDANRLTSIFSEENPNACTIA</sequence>
<dbReference type="AlphaFoldDB" id="A0A833R3R9"/>
<name>A0A833R3R9_9POAL</name>
<protein>
    <submittedName>
        <fullName evidence="2">Uncharacterized protein</fullName>
    </submittedName>
</protein>
<feature type="region of interest" description="Disordered" evidence="1">
    <location>
        <begin position="61"/>
        <end position="175"/>
    </location>
</feature>
<proteinExistence type="predicted"/>
<feature type="compositionally biased region" description="Basic residues" evidence="1">
    <location>
        <begin position="87"/>
        <end position="104"/>
    </location>
</feature>